<dbReference type="InterPro" id="IPR052526">
    <property type="entry name" value="HTH-type_Bedaq_tolerance"/>
</dbReference>
<dbReference type="SUPFAM" id="SSF46785">
    <property type="entry name" value="Winged helix' DNA-binding domain"/>
    <property type="match status" value="1"/>
</dbReference>
<dbReference type="InterPro" id="IPR036390">
    <property type="entry name" value="WH_DNA-bd_sf"/>
</dbReference>
<dbReference type="InterPro" id="IPR036388">
    <property type="entry name" value="WH-like_DNA-bd_sf"/>
</dbReference>
<dbReference type="Gene3D" id="1.10.10.10">
    <property type="entry name" value="Winged helix-like DNA-binding domain superfamily/Winged helix DNA-binding domain"/>
    <property type="match status" value="1"/>
</dbReference>
<organism evidence="5 6">
    <name type="scientific">Gryllotalpicola protaetiae</name>
    <dbReference type="NCBI Taxonomy" id="2419771"/>
    <lineage>
        <taxon>Bacteria</taxon>
        <taxon>Bacillati</taxon>
        <taxon>Actinomycetota</taxon>
        <taxon>Actinomycetes</taxon>
        <taxon>Micrococcales</taxon>
        <taxon>Microbacteriaceae</taxon>
        <taxon>Gryllotalpicola</taxon>
    </lineage>
</organism>
<evidence type="ECO:0000256" key="3">
    <source>
        <dbReference type="ARBA" id="ARBA00023163"/>
    </source>
</evidence>
<evidence type="ECO:0000259" key="4">
    <source>
        <dbReference type="PROSITE" id="PS50995"/>
    </source>
</evidence>
<dbReference type="RefSeq" id="WP_120789031.1">
    <property type="nucleotide sequence ID" value="NZ_CP032624.1"/>
</dbReference>
<dbReference type="GO" id="GO:0003700">
    <property type="term" value="F:DNA-binding transcription factor activity"/>
    <property type="evidence" value="ECO:0007669"/>
    <property type="project" value="InterPro"/>
</dbReference>
<accession>A0A387BQZ8</accession>
<dbReference type="InterPro" id="IPR023187">
    <property type="entry name" value="Tscrpt_reg_MarR-type_CS"/>
</dbReference>
<dbReference type="KEGG" id="gry:D7I44_08095"/>
<sequence length="146" mass="16160">MSQPIEPEDLAGRIGDMLAAVRRAMRSGRQLGDLPPRHEAALAWLRRKGRLTTAQLARYEQITPQSMGVVVAELVEKGLVVKAKDPNDGRRELLVVTEAGIEAVAQTDESRHADLVRLLATKLSDDERELVARGLDVLMKIEEESK</sequence>
<dbReference type="Pfam" id="PF12802">
    <property type="entry name" value="MarR_2"/>
    <property type="match status" value="1"/>
</dbReference>
<keyword evidence="3" id="KW-0804">Transcription</keyword>
<dbReference type="AlphaFoldDB" id="A0A387BQZ8"/>
<dbReference type="PROSITE" id="PS01117">
    <property type="entry name" value="HTH_MARR_1"/>
    <property type="match status" value="1"/>
</dbReference>
<evidence type="ECO:0000313" key="6">
    <source>
        <dbReference type="Proteomes" id="UP000275069"/>
    </source>
</evidence>
<dbReference type="SMART" id="SM00347">
    <property type="entry name" value="HTH_MARR"/>
    <property type="match status" value="1"/>
</dbReference>
<evidence type="ECO:0000256" key="2">
    <source>
        <dbReference type="ARBA" id="ARBA00023125"/>
    </source>
</evidence>
<dbReference type="PANTHER" id="PTHR39515:SF2">
    <property type="entry name" value="HTH-TYPE TRANSCRIPTIONAL REGULATOR RV0880"/>
    <property type="match status" value="1"/>
</dbReference>
<gene>
    <name evidence="5" type="ORF">D7I44_08095</name>
</gene>
<name>A0A387BQZ8_9MICO</name>
<keyword evidence="2" id="KW-0238">DNA-binding</keyword>
<dbReference type="PROSITE" id="PS50995">
    <property type="entry name" value="HTH_MARR_2"/>
    <property type="match status" value="1"/>
</dbReference>
<reference evidence="5 6" key="1">
    <citation type="submission" date="2018-09" db="EMBL/GenBank/DDBJ databases">
        <title>Genome sequencing of strain 2DFW10M-5.</title>
        <authorList>
            <person name="Heo J."/>
            <person name="Kim S.-J."/>
            <person name="Kwon S.-W."/>
        </authorList>
    </citation>
    <scope>NUCLEOTIDE SEQUENCE [LARGE SCALE GENOMIC DNA]</scope>
    <source>
        <strain evidence="5 6">2DFW10M-5</strain>
    </source>
</reference>
<dbReference type="Proteomes" id="UP000275069">
    <property type="component" value="Chromosome"/>
</dbReference>
<keyword evidence="1" id="KW-0805">Transcription regulation</keyword>
<keyword evidence="6" id="KW-1185">Reference proteome</keyword>
<evidence type="ECO:0000313" key="5">
    <source>
        <dbReference type="EMBL" id="AYG03499.1"/>
    </source>
</evidence>
<proteinExistence type="predicted"/>
<feature type="domain" description="HTH marR-type" evidence="4">
    <location>
        <begin position="7"/>
        <end position="140"/>
    </location>
</feature>
<dbReference type="GO" id="GO:0003677">
    <property type="term" value="F:DNA binding"/>
    <property type="evidence" value="ECO:0007669"/>
    <property type="project" value="UniProtKB-KW"/>
</dbReference>
<protein>
    <submittedName>
        <fullName evidence="5">MarR family transcriptional regulator</fullName>
    </submittedName>
</protein>
<dbReference type="OrthoDB" id="9155413at2"/>
<dbReference type="InterPro" id="IPR000835">
    <property type="entry name" value="HTH_MarR-typ"/>
</dbReference>
<dbReference type="EMBL" id="CP032624">
    <property type="protein sequence ID" value="AYG03499.1"/>
    <property type="molecule type" value="Genomic_DNA"/>
</dbReference>
<evidence type="ECO:0000256" key="1">
    <source>
        <dbReference type="ARBA" id="ARBA00023015"/>
    </source>
</evidence>
<dbReference type="PANTHER" id="PTHR39515">
    <property type="entry name" value="CONSERVED PROTEIN"/>
    <property type="match status" value="1"/>
</dbReference>